<dbReference type="Proteomes" id="UP000276133">
    <property type="component" value="Unassembled WGS sequence"/>
</dbReference>
<evidence type="ECO:0000313" key="2">
    <source>
        <dbReference type="Proteomes" id="UP000276133"/>
    </source>
</evidence>
<organism evidence="1 2">
    <name type="scientific">Brachionus plicatilis</name>
    <name type="common">Marine rotifer</name>
    <name type="synonym">Brachionus muelleri</name>
    <dbReference type="NCBI Taxonomy" id="10195"/>
    <lineage>
        <taxon>Eukaryota</taxon>
        <taxon>Metazoa</taxon>
        <taxon>Spiralia</taxon>
        <taxon>Gnathifera</taxon>
        <taxon>Rotifera</taxon>
        <taxon>Eurotatoria</taxon>
        <taxon>Monogononta</taxon>
        <taxon>Pseudotrocha</taxon>
        <taxon>Ploima</taxon>
        <taxon>Brachionidae</taxon>
        <taxon>Brachionus</taxon>
    </lineage>
</organism>
<dbReference type="AlphaFoldDB" id="A0A3M7QW01"/>
<reference evidence="1 2" key="1">
    <citation type="journal article" date="2018" name="Sci. Rep.">
        <title>Genomic signatures of local adaptation to the degree of environmental predictability in rotifers.</title>
        <authorList>
            <person name="Franch-Gras L."/>
            <person name="Hahn C."/>
            <person name="Garcia-Roger E.M."/>
            <person name="Carmona M.J."/>
            <person name="Serra M."/>
            <person name="Gomez A."/>
        </authorList>
    </citation>
    <scope>NUCLEOTIDE SEQUENCE [LARGE SCALE GENOMIC DNA]</scope>
    <source>
        <strain evidence="1">HYR1</strain>
    </source>
</reference>
<sequence>MRVVYNYQIILVDSKSFFLKTDSCKKIFKYELKQSNSVTTLQTNLNYNPQQSGELNYLDRIHYFKISKFIVVTEWNRLAYLTISSLRHKNQNKAKKKINISLLSLLIEEKEKLIYEKNWIFQILNMNKHNHLVQLMSEIPNIVIDDLKVPEVLDPTELLNLSVVVFLSKIVVLFVNKADKLDSVFIFVVNRVDSNISSVIVSSNDVSLGSVFICVVFKPSSVLDNSKNVAIFVTPAAKV</sequence>
<accession>A0A3M7QW01</accession>
<proteinExistence type="predicted"/>
<keyword evidence="2" id="KW-1185">Reference proteome</keyword>
<comment type="caution">
    <text evidence="1">The sequence shown here is derived from an EMBL/GenBank/DDBJ whole genome shotgun (WGS) entry which is preliminary data.</text>
</comment>
<evidence type="ECO:0000313" key="1">
    <source>
        <dbReference type="EMBL" id="RNA15526.1"/>
    </source>
</evidence>
<protein>
    <submittedName>
        <fullName evidence="1">Uncharacterized protein</fullName>
    </submittedName>
</protein>
<dbReference type="EMBL" id="REGN01004929">
    <property type="protein sequence ID" value="RNA15526.1"/>
    <property type="molecule type" value="Genomic_DNA"/>
</dbReference>
<gene>
    <name evidence="1" type="ORF">BpHYR1_010890</name>
</gene>
<name>A0A3M7QW01_BRAPC</name>